<dbReference type="RefSeq" id="WP_097158658.1">
    <property type="nucleotide sequence ID" value="NZ_JBEPMQ010000006.1"/>
</dbReference>
<comment type="catalytic activity">
    <reaction evidence="5">
        <text>XMP + diphosphate = xanthine + 5-phospho-alpha-D-ribose 1-diphosphate</text>
        <dbReference type="Rhea" id="RHEA:10800"/>
        <dbReference type="ChEBI" id="CHEBI:17712"/>
        <dbReference type="ChEBI" id="CHEBI:33019"/>
        <dbReference type="ChEBI" id="CHEBI:57464"/>
        <dbReference type="ChEBI" id="CHEBI:58017"/>
        <dbReference type="EC" id="2.4.2.22"/>
    </reaction>
</comment>
<evidence type="ECO:0000256" key="4">
    <source>
        <dbReference type="ARBA" id="ARBA00022726"/>
    </source>
</evidence>
<dbReference type="Gene3D" id="3.40.50.2020">
    <property type="match status" value="1"/>
</dbReference>
<dbReference type="InterPro" id="IPR010079">
    <property type="entry name" value="Xanthine_PRibTrfase"/>
</dbReference>
<sequence length="199" mass="22294">MKLLQEKIRQNGKVLSESILKVDSFLNHQVDPQLMKAIGDEFYNRFRQDGITKVLTLESSGIAPAMMTALNFGVPFVFARKRKSLTLVDNLFTAEVYSFTKQETNTIAISKEYINREDKVLIIDDFLANGEAAFGLLELVKQAGAEAKGIGIVIEKAFQSGGKQLREQSIRVESLARISSLQNGRVEFLEEVNYEQTAI</sequence>
<dbReference type="CDD" id="cd06223">
    <property type="entry name" value="PRTases_typeI"/>
    <property type="match status" value="1"/>
</dbReference>
<dbReference type="EC" id="2.4.2.22" evidence="5 6"/>
<dbReference type="GO" id="GO:0032265">
    <property type="term" value="P:XMP salvage"/>
    <property type="evidence" value="ECO:0007669"/>
    <property type="project" value="UniProtKB-UniRule"/>
</dbReference>
<comment type="pathway">
    <text evidence="5">Purine metabolism; XMP biosynthesis via salvage pathway; XMP from xanthine: step 1/1.</text>
</comment>
<feature type="binding site" evidence="5">
    <location>
        <begin position="128"/>
        <end position="132"/>
    </location>
    <ligand>
        <name>5-phospho-alpha-D-ribose 1-diphosphate</name>
        <dbReference type="ChEBI" id="CHEBI:58017"/>
    </ligand>
</feature>
<evidence type="ECO:0000256" key="5">
    <source>
        <dbReference type="HAMAP-Rule" id="MF_01184"/>
    </source>
</evidence>
<dbReference type="HAMAP" id="MF_01184">
    <property type="entry name" value="XPRTase"/>
    <property type="match status" value="1"/>
</dbReference>
<dbReference type="GO" id="GO:0046110">
    <property type="term" value="P:xanthine metabolic process"/>
    <property type="evidence" value="ECO:0007669"/>
    <property type="project" value="UniProtKB-UniRule"/>
</dbReference>
<protein>
    <recommendedName>
        <fullName evidence="5 6">Xanthine phosphoribosyltransferase</fullName>
        <shortName evidence="5">XPRTase</shortName>
        <ecNumber evidence="5 6">2.4.2.22</ecNumber>
    </recommendedName>
</protein>
<proteinExistence type="inferred from homology"/>
<dbReference type="EMBL" id="OAOP01000004">
    <property type="protein sequence ID" value="SNX70699.1"/>
    <property type="molecule type" value="Genomic_DNA"/>
</dbReference>
<dbReference type="InterPro" id="IPR029057">
    <property type="entry name" value="PRTase-like"/>
</dbReference>
<dbReference type="SUPFAM" id="SSF53271">
    <property type="entry name" value="PRTase-like"/>
    <property type="match status" value="1"/>
</dbReference>
<dbReference type="GO" id="GO:0000310">
    <property type="term" value="F:xanthine phosphoribosyltransferase activity"/>
    <property type="evidence" value="ECO:0007669"/>
    <property type="project" value="UniProtKB-UniRule"/>
</dbReference>
<dbReference type="AlphaFoldDB" id="A0A285CSZ0"/>
<evidence type="ECO:0000256" key="6">
    <source>
        <dbReference type="NCBIfam" id="TIGR01744"/>
    </source>
</evidence>
<keyword evidence="9" id="KW-1185">Reference proteome</keyword>
<feature type="binding site" evidence="5">
    <location>
        <position position="20"/>
    </location>
    <ligand>
        <name>xanthine</name>
        <dbReference type="ChEBI" id="CHEBI:17712"/>
    </ligand>
</feature>
<dbReference type="InterPro" id="IPR000836">
    <property type="entry name" value="PRTase_dom"/>
</dbReference>
<evidence type="ECO:0000259" key="7">
    <source>
        <dbReference type="Pfam" id="PF00156"/>
    </source>
</evidence>
<dbReference type="InterPro" id="IPR050118">
    <property type="entry name" value="Pur/Pyrimidine_PRTase"/>
</dbReference>
<dbReference type="NCBIfam" id="TIGR01744">
    <property type="entry name" value="XPRTase"/>
    <property type="match status" value="1"/>
</dbReference>
<keyword evidence="2 5" id="KW-0328">Glycosyltransferase</keyword>
<evidence type="ECO:0000313" key="8">
    <source>
        <dbReference type="EMBL" id="SNX70699.1"/>
    </source>
</evidence>
<gene>
    <name evidence="5" type="primary">xpt</name>
    <name evidence="8" type="ORF">SAMN05877753_104267</name>
</gene>
<comment type="subcellular location">
    <subcellularLocation>
        <location evidence="5">Cytoplasm</location>
    </subcellularLocation>
</comment>
<evidence type="ECO:0000256" key="2">
    <source>
        <dbReference type="ARBA" id="ARBA00022676"/>
    </source>
</evidence>
<reference evidence="8 9" key="1">
    <citation type="submission" date="2017-08" db="EMBL/GenBank/DDBJ databases">
        <authorList>
            <person name="de Groot N.N."/>
        </authorList>
    </citation>
    <scope>NUCLEOTIDE SEQUENCE [LARGE SCALE GENOMIC DNA]</scope>
    <source>
        <strain evidence="8 9">JC228</strain>
    </source>
</reference>
<dbReference type="OrthoDB" id="9790678at2"/>
<dbReference type="Pfam" id="PF00156">
    <property type="entry name" value="Pribosyltran"/>
    <property type="match status" value="1"/>
</dbReference>
<name>A0A285CSZ0_9BACI</name>
<evidence type="ECO:0000256" key="1">
    <source>
        <dbReference type="ARBA" id="ARBA00022490"/>
    </source>
</evidence>
<keyword evidence="4 5" id="KW-0660">Purine salvage</keyword>
<feature type="binding site" evidence="5">
    <location>
        <position position="27"/>
    </location>
    <ligand>
        <name>xanthine</name>
        <dbReference type="ChEBI" id="CHEBI:17712"/>
    </ligand>
</feature>
<keyword evidence="1 5" id="KW-0963">Cytoplasm</keyword>
<dbReference type="GO" id="GO:0005737">
    <property type="term" value="C:cytoplasm"/>
    <property type="evidence" value="ECO:0007669"/>
    <property type="project" value="UniProtKB-SubCell"/>
</dbReference>
<dbReference type="UniPathway" id="UPA00602">
    <property type="reaction ID" value="UER00658"/>
</dbReference>
<accession>A0A285CSZ0</accession>
<feature type="binding site" evidence="5">
    <location>
        <position position="156"/>
    </location>
    <ligand>
        <name>xanthine</name>
        <dbReference type="ChEBI" id="CHEBI:17712"/>
    </ligand>
</feature>
<evidence type="ECO:0000313" key="9">
    <source>
        <dbReference type="Proteomes" id="UP000219546"/>
    </source>
</evidence>
<feature type="domain" description="Phosphoribosyltransferase" evidence="7">
    <location>
        <begin position="32"/>
        <end position="156"/>
    </location>
</feature>
<comment type="subunit">
    <text evidence="5">Homodimer.</text>
</comment>
<evidence type="ECO:0000256" key="3">
    <source>
        <dbReference type="ARBA" id="ARBA00022679"/>
    </source>
</evidence>
<dbReference type="PANTHER" id="PTHR43864">
    <property type="entry name" value="HYPOXANTHINE/GUANINE PHOSPHORIBOSYLTRANSFERASE"/>
    <property type="match status" value="1"/>
</dbReference>
<dbReference type="NCBIfam" id="NF006671">
    <property type="entry name" value="PRK09219.1"/>
    <property type="match status" value="1"/>
</dbReference>
<keyword evidence="3 5" id="KW-0808">Transferase</keyword>
<dbReference type="PANTHER" id="PTHR43864:SF1">
    <property type="entry name" value="XANTHINE PHOSPHORIBOSYLTRANSFERASE"/>
    <property type="match status" value="1"/>
</dbReference>
<organism evidence="8 9">
    <name type="scientific">Bacillus oleivorans</name>
    <dbReference type="NCBI Taxonomy" id="1448271"/>
    <lineage>
        <taxon>Bacteria</taxon>
        <taxon>Bacillati</taxon>
        <taxon>Bacillota</taxon>
        <taxon>Bacilli</taxon>
        <taxon>Bacillales</taxon>
        <taxon>Bacillaceae</taxon>
        <taxon>Bacillus</taxon>
    </lineage>
</organism>
<comment type="similarity">
    <text evidence="5">Belongs to the purine/pyrimidine phosphoribosyltransferase family. Xpt subfamily.</text>
</comment>
<comment type="function">
    <text evidence="5">Converts the preformed base xanthine, a product of nucleic acid breakdown, to xanthosine 5'-monophosphate (XMP), so it can be reused for RNA or DNA synthesis.</text>
</comment>
<dbReference type="Proteomes" id="UP000219546">
    <property type="component" value="Unassembled WGS sequence"/>
</dbReference>
<dbReference type="GO" id="GO:0006166">
    <property type="term" value="P:purine ribonucleoside salvage"/>
    <property type="evidence" value="ECO:0007669"/>
    <property type="project" value="UniProtKB-KW"/>
</dbReference>